<evidence type="ECO:0000313" key="3">
    <source>
        <dbReference type="Proteomes" id="UP000254764"/>
    </source>
</evidence>
<sequence length="246" mass="25973">MMNHLKTQRLALAATLSCALFLPLAALAAEPEIREATIIVSGEGEAAIAPDMAVLGLSVVREAETAEAALKANSQAMAEVIADLKAKSIADRDIQTSAFSVDPLYRQDKADDDTYEAPVIVGYRVTNGLTLRVRDLSQLGALIDAAVKLGVNQGGGISFTNDNPDAAIAEARKKAVAEAMDKARVLTEAAGVKLGRVIEISENFARPMPQPMYRAAMAKEMADAAPIAAGENEYTVTVNITYAIAQ</sequence>
<keyword evidence="3" id="KW-1185">Reference proteome</keyword>
<dbReference type="InterPro" id="IPR007497">
    <property type="entry name" value="SIMPL/DUF541"/>
</dbReference>
<gene>
    <name evidence="2" type="ORF">RHIZ70_234</name>
</gene>
<dbReference type="Gene3D" id="3.30.110.170">
    <property type="entry name" value="Protein of unknown function (DUF541), domain 1"/>
    <property type="match status" value="1"/>
</dbReference>
<name>A0A376A9R5_9HYPH</name>
<evidence type="ECO:0008006" key="4">
    <source>
        <dbReference type="Google" id="ProtNLM"/>
    </source>
</evidence>
<proteinExistence type="predicted"/>
<dbReference type="RefSeq" id="WP_115671696.1">
    <property type="nucleotide sequence ID" value="NZ_UEYP01000011.1"/>
</dbReference>
<organism evidence="2 3">
    <name type="scientific">Ciceribacter selenitireducens ATCC BAA-1503</name>
    <dbReference type="NCBI Taxonomy" id="1336235"/>
    <lineage>
        <taxon>Bacteria</taxon>
        <taxon>Pseudomonadati</taxon>
        <taxon>Pseudomonadota</taxon>
        <taxon>Alphaproteobacteria</taxon>
        <taxon>Hyphomicrobiales</taxon>
        <taxon>Rhizobiaceae</taxon>
        <taxon>Ciceribacter</taxon>
    </lineage>
</organism>
<dbReference type="PANTHER" id="PTHR34387:SF1">
    <property type="entry name" value="PERIPLASMIC IMMUNOGENIC PROTEIN"/>
    <property type="match status" value="1"/>
</dbReference>
<evidence type="ECO:0000256" key="1">
    <source>
        <dbReference type="SAM" id="SignalP"/>
    </source>
</evidence>
<reference evidence="3" key="1">
    <citation type="submission" date="2018-07" db="EMBL/GenBank/DDBJ databases">
        <authorList>
            <person name="Peiro R."/>
            <person name="Begona"/>
            <person name="Cbmso G."/>
            <person name="Lopez M."/>
            <person name="Gonzalez S."/>
        </authorList>
    </citation>
    <scope>NUCLEOTIDE SEQUENCE [LARGE SCALE GENOMIC DNA]</scope>
</reference>
<protein>
    <recommendedName>
        <fullName evidence="4">26 kDa periplasmic immunogenic protein</fullName>
    </recommendedName>
</protein>
<dbReference type="Gene3D" id="3.30.70.2970">
    <property type="entry name" value="Protein of unknown function (DUF541), domain 2"/>
    <property type="match status" value="1"/>
</dbReference>
<accession>A0A376A9R5</accession>
<feature type="signal peptide" evidence="1">
    <location>
        <begin position="1"/>
        <end position="28"/>
    </location>
</feature>
<dbReference type="Proteomes" id="UP000254764">
    <property type="component" value="Unassembled WGS sequence"/>
</dbReference>
<dbReference type="EMBL" id="UEYP01000011">
    <property type="protein sequence ID" value="SSC64526.1"/>
    <property type="molecule type" value="Genomic_DNA"/>
</dbReference>
<dbReference type="AlphaFoldDB" id="A0A376A9R5"/>
<dbReference type="InterPro" id="IPR052022">
    <property type="entry name" value="26kDa_periplasmic_antigen"/>
</dbReference>
<dbReference type="OrthoDB" id="9813144at2"/>
<dbReference type="PANTHER" id="PTHR34387">
    <property type="entry name" value="SLR1258 PROTEIN"/>
    <property type="match status" value="1"/>
</dbReference>
<feature type="chain" id="PRO_5016928177" description="26 kDa periplasmic immunogenic protein" evidence="1">
    <location>
        <begin position="29"/>
        <end position="246"/>
    </location>
</feature>
<dbReference type="Pfam" id="PF04402">
    <property type="entry name" value="SIMPL"/>
    <property type="match status" value="1"/>
</dbReference>
<keyword evidence="1" id="KW-0732">Signal</keyword>
<dbReference type="GO" id="GO:0006974">
    <property type="term" value="P:DNA damage response"/>
    <property type="evidence" value="ECO:0007669"/>
    <property type="project" value="TreeGrafter"/>
</dbReference>
<evidence type="ECO:0000313" key="2">
    <source>
        <dbReference type="EMBL" id="SSC64526.1"/>
    </source>
</evidence>